<evidence type="ECO:0000313" key="10">
    <source>
        <dbReference type="Proteomes" id="UP000801492"/>
    </source>
</evidence>
<feature type="transmembrane region" description="Helical" evidence="7">
    <location>
        <begin position="165"/>
        <end position="185"/>
    </location>
</feature>
<dbReference type="PANTHER" id="PTHR11662:SF457">
    <property type="entry name" value="MAJOR FACILITATOR SUPERFAMILY TRANSPORTER 3"/>
    <property type="match status" value="1"/>
</dbReference>
<dbReference type="Proteomes" id="UP000801492">
    <property type="component" value="Unassembled WGS sequence"/>
</dbReference>
<feature type="transmembrane region" description="Helical" evidence="7">
    <location>
        <begin position="197"/>
        <end position="218"/>
    </location>
</feature>
<evidence type="ECO:0000256" key="5">
    <source>
        <dbReference type="ARBA" id="ARBA00022989"/>
    </source>
</evidence>
<reference evidence="9" key="1">
    <citation type="submission" date="2019-08" db="EMBL/GenBank/DDBJ databases">
        <title>The genome of the North American firefly Photinus pyralis.</title>
        <authorList>
            <consortium name="Photinus pyralis genome working group"/>
            <person name="Fallon T.R."/>
            <person name="Sander Lower S.E."/>
            <person name="Weng J.-K."/>
        </authorList>
    </citation>
    <scope>NUCLEOTIDE SEQUENCE</scope>
    <source>
        <strain evidence="9">TRF0915ILg1</strain>
        <tissue evidence="9">Whole body</tissue>
    </source>
</reference>
<dbReference type="InterPro" id="IPR036259">
    <property type="entry name" value="MFS_trans_sf"/>
</dbReference>
<dbReference type="CDD" id="cd17318">
    <property type="entry name" value="MFS_SLC17"/>
    <property type="match status" value="1"/>
</dbReference>
<dbReference type="FunFam" id="1.20.1250.20:FF:000003">
    <property type="entry name" value="Solute carrier family 17 member 3"/>
    <property type="match status" value="1"/>
</dbReference>
<evidence type="ECO:0000256" key="4">
    <source>
        <dbReference type="ARBA" id="ARBA00022847"/>
    </source>
</evidence>
<dbReference type="GO" id="GO:0015293">
    <property type="term" value="F:symporter activity"/>
    <property type="evidence" value="ECO:0007669"/>
    <property type="project" value="UniProtKB-KW"/>
</dbReference>
<evidence type="ECO:0000313" key="9">
    <source>
        <dbReference type="EMBL" id="KAF2883330.1"/>
    </source>
</evidence>
<protein>
    <recommendedName>
        <fullName evidence="8">Major facilitator superfamily (MFS) profile domain-containing protein</fullName>
    </recommendedName>
</protein>
<keyword evidence="2" id="KW-0813">Transport</keyword>
<dbReference type="InterPro" id="IPR011701">
    <property type="entry name" value="MFS"/>
</dbReference>
<dbReference type="AlphaFoldDB" id="A0A8K0CGC3"/>
<keyword evidence="10" id="KW-1185">Reference proteome</keyword>
<dbReference type="GO" id="GO:0016020">
    <property type="term" value="C:membrane"/>
    <property type="evidence" value="ECO:0007669"/>
    <property type="project" value="UniProtKB-SubCell"/>
</dbReference>
<evidence type="ECO:0000256" key="1">
    <source>
        <dbReference type="ARBA" id="ARBA00004141"/>
    </source>
</evidence>
<evidence type="ECO:0000256" key="7">
    <source>
        <dbReference type="SAM" id="Phobius"/>
    </source>
</evidence>
<feature type="transmembrane region" description="Helical" evidence="7">
    <location>
        <begin position="97"/>
        <end position="121"/>
    </location>
</feature>
<keyword evidence="6 7" id="KW-0472">Membrane</keyword>
<feature type="transmembrane region" description="Helical" evidence="7">
    <location>
        <begin position="424"/>
        <end position="445"/>
    </location>
</feature>
<dbReference type="PROSITE" id="PS50850">
    <property type="entry name" value="MFS"/>
    <property type="match status" value="1"/>
</dbReference>
<dbReference type="PANTHER" id="PTHR11662">
    <property type="entry name" value="SOLUTE CARRIER FAMILY 17"/>
    <property type="match status" value="1"/>
</dbReference>
<accession>A0A8K0CGC3</accession>
<dbReference type="InterPro" id="IPR020846">
    <property type="entry name" value="MFS_dom"/>
</dbReference>
<feature type="transmembrane region" description="Helical" evidence="7">
    <location>
        <begin position="133"/>
        <end position="153"/>
    </location>
</feature>
<comment type="caution">
    <text evidence="9">The sequence shown here is derived from an EMBL/GenBank/DDBJ whole genome shotgun (WGS) entry which is preliminary data.</text>
</comment>
<keyword evidence="4" id="KW-0769">Symport</keyword>
<dbReference type="GO" id="GO:0006820">
    <property type="term" value="P:monoatomic anion transport"/>
    <property type="evidence" value="ECO:0007669"/>
    <property type="project" value="TreeGrafter"/>
</dbReference>
<gene>
    <name evidence="9" type="ORF">ILUMI_22832</name>
</gene>
<dbReference type="Gene3D" id="1.20.1250.20">
    <property type="entry name" value="MFS general substrate transporter like domains"/>
    <property type="match status" value="1"/>
</dbReference>
<feature type="transmembrane region" description="Helical" evidence="7">
    <location>
        <begin position="292"/>
        <end position="313"/>
    </location>
</feature>
<feature type="transmembrane region" description="Helical" evidence="7">
    <location>
        <begin position="224"/>
        <end position="245"/>
    </location>
</feature>
<comment type="subcellular location">
    <subcellularLocation>
        <location evidence="1">Membrane</location>
        <topology evidence="1">Multi-pass membrane protein</topology>
    </subcellularLocation>
</comment>
<feature type="transmembrane region" description="Helical" evidence="7">
    <location>
        <begin position="325"/>
        <end position="346"/>
    </location>
</feature>
<evidence type="ECO:0000256" key="2">
    <source>
        <dbReference type="ARBA" id="ARBA00022448"/>
    </source>
</evidence>
<dbReference type="InterPro" id="IPR050382">
    <property type="entry name" value="MFS_Na/Anion_cotransporter"/>
</dbReference>
<organism evidence="9 10">
    <name type="scientific">Ignelater luminosus</name>
    <name type="common">Cucubano</name>
    <name type="synonym">Pyrophorus luminosus</name>
    <dbReference type="NCBI Taxonomy" id="2038154"/>
    <lineage>
        <taxon>Eukaryota</taxon>
        <taxon>Metazoa</taxon>
        <taxon>Ecdysozoa</taxon>
        <taxon>Arthropoda</taxon>
        <taxon>Hexapoda</taxon>
        <taxon>Insecta</taxon>
        <taxon>Pterygota</taxon>
        <taxon>Neoptera</taxon>
        <taxon>Endopterygota</taxon>
        <taxon>Coleoptera</taxon>
        <taxon>Polyphaga</taxon>
        <taxon>Elateriformia</taxon>
        <taxon>Elateroidea</taxon>
        <taxon>Elateridae</taxon>
        <taxon>Agrypninae</taxon>
        <taxon>Pyrophorini</taxon>
        <taxon>Ignelater</taxon>
    </lineage>
</organism>
<name>A0A8K0CGC3_IGNLU</name>
<feature type="domain" description="Major facilitator superfamily (MFS) profile" evidence="8">
    <location>
        <begin position="20"/>
        <end position="475"/>
    </location>
</feature>
<feature type="transmembrane region" description="Helical" evidence="7">
    <location>
        <begin position="12"/>
        <end position="29"/>
    </location>
</feature>
<sequence length="475" mass="52372">MDRSLWEILTARYIFAVLGCLAMAIIYGLKVNLSIAMVRMINQTATSSSLAPGYLSRAGLTFNNTDDRTWRQTLDVIKNEECSESPDNNNEKEDGPFLWSGTIQGILLSSYFWGYLVAQLPGGRIAELVSAKWVMYFAVAINIACTLLSPLAAKVHYGALLVLRIAEGIGGGVTFPAMHVMLAQWAPPTERSIMSSIAYAGTALGTVIFTLVTGVIAAKLGWEAIFYIEGAVSACWLILWPFLVADSPRKHKFISQDEQEYLTNALSSSREEHDSEKKPSVPWKSVIKSRPFFAILVAHTCSNWGWYMVLIELPLYMKGILKFKIAANGVLTAMPYFSMWIFSIILSKVLDTLQSYEKITTTTARKTATLIACITPAICFLIIGYIGCQRIIAIILMSTAITSIGGMFCGFLSNHIDIAPNFAGTLMAITNMVATIPGIVVPIFVGKLTQADPSITSWRIIFWERNKHGIRIAKC</sequence>
<dbReference type="OrthoDB" id="2985014at2759"/>
<dbReference type="EMBL" id="VTPC01090436">
    <property type="protein sequence ID" value="KAF2883330.1"/>
    <property type="molecule type" value="Genomic_DNA"/>
</dbReference>
<evidence type="ECO:0000256" key="3">
    <source>
        <dbReference type="ARBA" id="ARBA00022692"/>
    </source>
</evidence>
<feature type="transmembrane region" description="Helical" evidence="7">
    <location>
        <begin position="367"/>
        <end position="386"/>
    </location>
</feature>
<evidence type="ECO:0000259" key="8">
    <source>
        <dbReference type="PROSITE" id="PS50850"/>
    </source>
</evidence>
<keyword evidence="3 7" id="KW-0812">Transmembrane</keyword>
<proteinExistence type="predicted"/>
<dbReference type="SUPFAM" id="SSF103473">
    <property type="entry name" value="MFS general substrate transporter"/>
    <property type="match status" value="1"/>
</dbReference>
<evidence type="ECO:0000256" key="6">
    <source>
        <dbReference type="ARBA" id="ARBA00023136"/>
    </source>
</evidence>
<dbReference type="Pfam" id="PF07690">
    <property type="entry name" value="MFS_1"/>
    <property type="match status" value="1"/>
</dbReference>
<keyword evidence="5 7" id="KW-1133">Transmembrane helix</keyword>
<feature type="transmembrane region" description="Helical" evidence="7">
    <location>
        <begin position="392"/>
        <end position="412"/>
    </location>
</feature>